<evidence type="ECO:0000313" key="2">
    <source>
        <dbReference type="Proteomes" id="UP001227561"/>
    </source>
</evidence>
<keyword evidence="2" id="KW-1185">Reference proteome</keyword>
<dbReference type="Proteomes" id="UP001227561">
    <property type="component" value="Segment"/>
</dbReference>
<accession>A0AA50IGK7</accession>
<organism evidence="1 2">
    <name type="scientific">Streptomyces phage Vanseggelen</name>
    <dbReference type="NCBI Taxonomy" id="3065246"/>
    <lineage>
        <taxon>Viruses</taxon>
        <taxon>Duplodnaviria</taxon>
        <taxon>Heunggongvirae</taxon>
        <taxon>Uroviricota</taxon>
        <taxon>Caudoviricetes</taxon>
        <taxon>Arquatrovirinae</taxon>
        <taxon>Camvirus</taxon>
        <taxon>Camvirus vanseggelen</taxon>
    </lineage>
</organism>
<protein>
    <submittedName>
        <fullName evidence="1">Transcriptional repressor</fullName>
    </submittedName>
</protein>
<dbReference type="EMBL" id="OQ970438">
    <property type="protein sequence ID" value="WLW38507.1"/>
    <property type="molecule type" value="Genomic_DNA"/>
</dbReference>
<proteinExistence type="predicted"/>
<reference evidence="1" key="1">
    <citation type="submission" date="2023-05" db="EMBL/GenBank/DDBJ databases">
        <authorList>
            <person name="van Neer V."/>
            <person name="Kempff A."/>
            <person name="Ongenae V."/>
            <person name="Claessen D."/>
            <person name="Briegel A."/>
            <person name="Rozen D."/>
        </authorList>
    </citation>
    <scope>NUCLEOTIDE SEQUENCE</scope>
</reference>
<name>A0AA50IGK7_9CAUD</name>
<sequence length="151" mass="18145">MGARKIQDEGEVIRWFEEGRTYDWMVKEYRRKYNIETVPSLWGNFRRRRGLQRRITRNDELIPWQVKPEHRWLYPIGMLRVEARRREKGEEALSELEATRLASWKKMLADEGAVVHYDPDTEQGFFYIPREKGDVDLVHVPKVTTRLKAVD</sequence>
<evidence type="ECO:0000313" key="1">
    <source>
        <dbReference type="EMBL" id="WLW38507.1"/>
    </source>
</evidence>